<proteinExistence type="predicted"/>
<gene>
    <name evidence="1" type="ORF">OCBIM_22016839mg</name>
</gene>
<dbReference type="AlphaFoldDB" id="A0A0L8HF82"/>
<name>A0A0L8HF82_OCTBM</name>
<sequence length="196" mass="22460">MLHKRIRLTSPTLTSSAKEMKDILPNIPGIFIKPFSCSNNLCLTHHVACQVSTSILLLANFQANLFVHAFVRRSAQSNCLDTINRVILKRKRRLLFEVTADRLVKHGKEVDISNRTEINLNLKNFLSMKVFKTKKTAFSETFLSLHFTTLKKITRARGILKKYIAKSACPHDVKNVLPKFRVNTNNPELNQCYFTT</sequence>
<evidence type="ECO:0000313" key="1">
    <source>
        <dbReference type="EMBL" id="KOF87455.1"/>
    </source>
</evidence>
<dbReference type="EMBL" id="KQ418411">
    <property type="protein sequence ID" value="KOF87455.1"/>
    <property type="molecule type" value="Genomic_DNA"/>
</dbReference>
<protein>
    <submittedName>
        <fullName evidence="1">Uncharacterized protein</fullName>
    </submittedName>
</protein>
<organism evidence="1">
    <name type="scientific">Octopus bimaculoides</name>
    <name type="common">California two-spotted octopus</name>
    <dbReference type="NCBI Taxonomy" id="37653"/>
    <lineage>
        <taxon>Eukaryota</taxon>
        <taxon>Metazoa</taxon>
        <taxon>Spiralia</taxon>
        <taxon>Lophotrochozoa</taxon>
        <taxon>Mollusca</taxon>
        <taxon>Cephalopoda</taxon>
        <taxon>Coleoidea</taxon>
        <taxon>Octopodiformes</taxon>
        <taxon>Octopoda</taxon>
        <taxon>Incirrata</taxon>
        <taxon>Octopodidae</taxon>
        <taxon>Octopus</taxon>
    </lineage>
</organism>
<dbReference type="KEGG" id="obi:106871270"/>
<reference evidence="1" key="1">
    <citation type="submission" date="2015-07" db="EMBL/GenBank/DDBJ databases">
        <title>MeaNS - Measles Nucleotide Surveillance Program.</title>
        <authorList>
            <person name="Tran T."/>
            <person name="Druce J."/>
        </authorList>
    </citation>
    <scope>NUCLEOTIDE SEQUENCE</scope>
    <source>
        <strain evidence="1">UCB-OBI-ISO-001</strain>
        <tissue evidence="1">Gonad</tissue>
    </source>
</reference>
<accession>A0A0L8HF82</accession>